<dbReference type="RefSeq" id="WP_248008878.1">
    <property type="nucleotide sequence ID" value="NZ_JAJHVV010000006.1"/>
</dbReference>
<accession>A0A9X1XJ90</accession>
<gene>
    <name evidence="3" type="ORF">KP803_10960</name>
</gene>
<dbReference type="EMBL" id="JAJHVV010000006">
    <property type="protein sequence ID" value="MCK6263791.1"/>
    <property type="molecule type" value="Genomic_DNA"/>
</dbReference>
<organism evidence="3 4">
    <name type="scientific">Vibrio amylolyticus</name>
    <dbReference type="NCBI Taxonomy" id="2847292"/>
    <lineage>
        <taxon>Bacteria</taxon>
        <taxon>Pseudomonadati</taxon>
        <taxon>Pseudomonadota</taxon>
        <taxon>Gammaproteobacteria</taxon>
        <taxon>Vibrionales</taxon>
        <taxon>Vibrionaceae</taxon>
        <taxon>Vibrio</taxon>
    </lineage>
</organism>
<feature type="region of interest" description="Disordered" evidence="1">
    <location>
        <begin position="358"/>
        <end position="378"/>
    </location>
</feature>
<keyword evidence="2" id="KW-0472">Membrane</keyword>
<keyword evidence="2" id="KW-1133">Transmembrane helix</keyword>
<keyword evidence="4" id="KW-1185">Reference proteome</keyword>
<proteinExistence type="predicted"/>
<keyword evidence="2" id="KW-0812">Transmembrane</keyword>
<evidence type="ECO:0000256" key="2">
    <source>
        <dbReference type="SAM" id="Phobius"/>
    </source>
</evidence>
<dbReference type="Proteomes" id="UP001139559">
    <property type="component" value="Unassembled WGS sequence"/>
</dbReference>
<name>A0A9X1XJ90_9VIBR</name>
<sequence>MGSTTLITYLDALKSISMQDKNDHNINEIINEFGMFPKLYKEANPTVQINAEFNCLQKKLDKFIDEAIASEAAQIAADAAMIGSIFSFGIGVGAWVVAESVAIGTKLAASADEKDFQVSVGNIDSELNKTLPPMLGSFSEAAKNNNSYLAGLFPLSSAELSRSIFYQFMGHITSTGEALNVASFRENAEVARHYYESDEIDKVYDILDSVKNPDELAEALKNINKQLADIAAKSPGVESVGLGIGLISNLSTMIFARKFSLSKAELSRIMVSAGIEGEVGAMAVIRNMSITGKVAGAFMAITVIASVVIEILSIISLEDKRKKYQNMLNDGKSGYLDFYTSLIDASKKYADDTSDITSNTVSNTLDNEPVLQPTPEVA</sequence>
<reference evidence="3" key="1">
    <citation type="submission" date="2021-11" db="EMBL/GenBank/DDBJ databases">
        <title>Vibrio ZSDE26 sp. nov. and Vibrio ZSDZ34 sp. nov., isolated from coastal seawater in Qingdao.</title>
        <authorList>
            <person name="Zhang P."/>
        </authorList>
    </citation>
    <scope>NUCLEOTIDE SEQUENCE</scope>
    <source>
        <strain evidence="3">ZSDE26</strain>
    </source>
</reference>
<evidence type="ECO:0000256" key="1">
    <source>
        <dbReference type="SAM" id="MobiDB-lite"/>
    </source>
</evidence>
<evidence type="ECO:0000313" key="3">
    <source>
        <dbReference type="EMBL" id="MCK6263791.1"/>
    </source>
</evidence>
<dbReference type="AlphaFoldDB" id="A0A9X1XJ90"/>
<evidence type="ECO:0000313" key="4">
    <source>
        <dbReference type="Proteomes" id="UP001139559"/>
    </source>
</evidence>
<protein>
    <submittedName>
        <fullName evidence="3">Uncharacterized protein</fullName>
    </submittedName>
</protein>
<comment type="caution">
    <text evidence="3">The sequence shown here is derived from an EMBL/GenBank/DDBJ whole genome shotgun (WGS) entry which is preliminary data.</text>
</comment>
<feature type="transmembrane region" description="Helical" evidence="2">
    <location>
        <begin position="294"/>
        <end position="317"/>
    </location>
</feature>